<organism evidence="1">
    <name type="scientific">Rhizophora mucronata</name>
    <name type="common">Asiatic mangrove</name>
    <dbReference type="NCBI Taxonomy" id="61149"/>
    <lineage>
        <taxon>Eukaryota</taxon>
        <taxon>Viridiplantae</taxon>
        <taxon>Streptophyta</taxon>
        <taxon>Embryophyta</taxon>
        <taxon>Tracheophyta</taxon>
        <taxon>Spermatophyta</taxon>
        <taxon>Magnoliopsida</taxon>
        <taxon>eudicotyledons</taxon>
        <taxon>Gunneridae</taxon>
        <taxon>Pentapetalae</taxon>
        <taxon>rosids</taxon>
        <taxon>fabids</taxon>
        <taxon>Malpighiales</taxon>
        <taxon>Rhizophoraceae</taxon>
        <taxon>Rhizophora</taxon>
    </lineage>
</organism>
<evidence type="ECO:0000313" key="1">
    <source>
        <dbReference type="EMBL" id="MBX30864.1"/>
    </source>
</evidence>
<reference evidence="1" key="1">
    <citation type="submission" date="2018-02" db="EMBL/GenBank/DDBJ databases">
        <title>Rhizophora mucronata_Transcriptome.</title>
        <authorList>
            <person name="Meera S.P."/>
            <person name="Sreeshan A."/>
            <person name="Augustine A."/>
        </authorList>
    </citation>
    <scope>NUCLEOTIDE SEQUENCE</scope>
    <source>
        <tissue evidence="1">Leaf</tissue>
    </source>
</reference>
<protein>
    <submittedName>
        <fullName evidence="1">Uncharacterized protein</fullName>
    </submittedName>
</protein>
<proteinExistence type="predicted"/>
<dbReference type="EMBL" id="GGEC01050380">
    <property type="protein sequence ID" value="MBX30864.1"/>
    <property type="molecule type" value="Transcribed_RNA"/>
</dbReference>
<accession>A0A2P2MKZ0</accession>
<sequence length="94" mass="10306">MLCITIYAGVHVTLESLVKDKELVSIIKDLVRGSGRSHPPLGEPDAQVNQETVGEIVEKQQPSGERIPISKQLSGVPRKEDLCILKSPRAIHEV</sequence>
<name>A0A2P2MKZ0_RHIMU</name>
<dbReference type="AlphaFoldDB" id="A0A2P2MKZ0"/>